<feature type="region of interest" description="Disordered" evidence="1">
    <location>
        <begin position="105"/>
        <end position="133"/>
    </location>
</feature>
<name>A0ABQ8S389_PERAM</name>
<reference evidence="2 3" key="1">
    <citation type="journal article" date="2022" name="Allergy">
        <title>Genome assembly and annotation of Periplaneta americana reveal a comprehensive cockroach allergen profile.</title>
        <authorList>
            <person name="Wang L."/>
            <person name="Xiong Q."/>
            <person name="Saelim N."/>
            <person name="Wang L."/>
            <person name="Nong W."/>
            <person name="Wan A.T."/>
            <person name="Shi M."/>
            <person name="Liu X."/>
            <person name="Cao Q."/>
            <person name="Hui J.H.L."/>
            <person name="Sookrung N."/>
            <person name="Leung T.F."/>
            <person name="Tungtrongchitr A."/>
            <person name="Tsui S.K.W."/>
        </authorList>
    </citation>
    <scope>NUCLEOTIDE SEQUENCE [LARGE SCALE GENOMIC DNA]</scope>
    <source>
        <tissue evidence="2">Whole body-01</tissue>
    </source>
</reference>
<accession>A0ABQ8S389</accession>
<comment type="caution">
    <text evidence="2">The sequence shown here is derived from an EMBL/GenBank/DDBJ whole genome shotgun (WGS) entry which is preliminary data.</text>
</comment>
<protein>
    <submittedName>
        <fullName evidence="2">Uncharacterized protein</fullName>
    </submittedName>
</protein>
<evidence type="ECO:0000313" key="3">
    <source>
        <dbReference type="Proteomes" id="UP001148838"/>
    </source>
</evidence>
<feature type="non-terminal residue" evidence="2">
    <location>
        <position position="1"/>
    </location>
</feature>
<gene>
    <name evidence="2" type="ORF">ANN_24523</name>
</gene>
<feature type="compositionally biased region" description="Acidic residues" evidence="1">
    <location>
        <begin position="112"/>
        <end position="126"/>
    </location>
</feature>
<keyword evidence="3" id="KW-1185">Reference proteome</keyword>
<evidence type="ECO:0000256" key="1">
    <source>
        <dbReference type="SAM" id="MobiDB-lite"/>
    </source>
</evidence>
<proteinExistence type="predicted"/>
<sequence>VEKYKIGGGAHTPKVTETGTKLLSLLARFKPLHSSYDSSSAYYGKEDRNTTFKLKDVEKLVREAMEYVNPPKWEKVVYQTWGILKEEWEREGVMGEQVDELIITLGSSDSSSSEENETQEGEESGDEMAAMDQENLYKECGAFPLLV</sequence>
<evidence type="ECO:0000313" key="2">
    <source>
        <dbReference type="EMBL" id="KAJ4428486.1"/>
    </source>
</evidence>
<dbReference type="Proteomes" id="UP001148838">
    <property type="component" value="Unassembled WGS sequence"/>
</dbReference>
<organism evidence="2 3">
    <name type="scientific">Periplaneta americana</name>
    <name type="common">American cockroach</name>
    <name type="synonym">Blatta americana</name>
    <dbReference type="NCBI Taxonomy" id="6978"/>
    <lineage>
        <taxon>Eukaryota</taxon>
        <taxon>Metazoa</taxon>
        <taxon>Ecdysozoa</taxon>
        <taxon>Arthropoda</taxon>
        <taxon>Hexapoda</taxon>
        <taxon>Insecta</taxon>
        <taxon>Pterygota</taxon>
        <taxon>Neoptera</taxon>
        <taxon>Polyneoptera</taxon>
        <taxon>Dictyoptera</taxon>
        <taxon>Blattodea</taxon>
        <taxon>Blattoidea</taxon>
        <taxon>Blattidae</taxon>
        <taxon>Blattinae</taxon>
        <taxon>Periplaneta</taxon>
    </lineage>
</organism>
<dbReference type="EMBL" id="JAJSOF020000037">
    <property type="protein sequence ID" value="KAJ4428486.1"/>
    <property type="molecule type" value="Genomic_DNA"/>
</dbReference>